<proteinExistence type="inferred from homology"/>
<accession>A0A8A0RQH4</accession>
<dbReference type="NCBIfam" id="TIGR00174">
    <property type="entry name" value="miaA"/>
    <property type="match status" value="1"/>
</dbReference>
<dbReference type="GO" id="GO:0006400">
    <property type="term" value="P:tRNA modification"/>
    <property type="evidence" value="ECO:0007669"/>
    <property type="project" value="TreeGrafter"/>
</dbReference>
<dbReference type="EMBL" id="CP059066">
    <property type="protein sequence ID" value="QSQ10152.1"/>
    <property type="molecule type" value="Genomic_DNA"/>
</dbReference>
<sequence>MFDKPPLLVIVGPTAVGKTKHAIEVAKMLDSEIISADSMQIYKYMDIGTAKPTPEERQRIPHHMIDIVEPDEEFSVADYKELAEEKIKSIFEKGKIPLLVGGTGLYVKAVIDNYFFSDASIDKEYRETLKQIALEKGGDYLHDILNKKDPAAASRIHPNDIKRIIRALEVYYQTGKPISYFEKETQKGSTPYNLSYFGLTMSRERLYNLINQRVDDMIAKGLVDEVKGLLERGYNKELNALKGLGYKQIIGYLEGGYNLEKAIEILKRDTRRFAKRQFTWFKRDKRIKWINVEEISLKDYLLKNFNSILQENQKFPRISIEI</sequence>
<dbReference type="PANTHER" id="PTHR11088">
    <property type="entry name" value="TRNA DIMETHYLALLYLTRANSFERASE"/>
    <property type="match status" value="1"/>
</dbReference>
<keyword evidence="7 10" id="KW-0067">ATP-binding</keyword>
<evidence type="ECO:0000256" key="5">
    <source>
        <dbReference type="ARBA" id="ARBA00022694"/>
    </source>
</evidence>
<dbReference type="SUPFAM" id="SSF52540">
    <property type="entry name" value="P-loop containing nucleoside triphosphate hydrolases"/>
    <property type="match status" value="1"/>
</dbReference>
<evidence type="ECO:0000313" key="15">
    <source>
        <dbReference type="Proteomes" id="UP000662904"/>
    </source>
</evidence>
<protein>
    <recommendedName>
        <fullName evidence="10">tRNA dimethylallyltransferase</fullName>
        <ecNumber evidence="10">2.5.1.75</ecNumber>
    </recommendedName>
    <alternativeName>
        <fullName evidence="10">Dimethylallyl diphosphate:tRNA dimethylallyltransferase</fullName>
        <shortName evidence="10">DMAPP:tRNA dimethylallyltransferase</shortName>
        <shortName evidence="10">DMATase</shortName>
    </alternativeName>
    <alternativeName>
        <fullName evidence="10">Isopentenyl-diphosphate:tRNA isopentenyltransferase</fullName>
        <shortName evidence="10">IPP transferase</shortName>
        <shortName evidence="10">IPPT</shortName>
        <shortName evidence="10">IPTase</shortName>
    </alternativeName>
</protein>
<dbReference type="InterPro" id="IPR018022">
    <property type="entry name" value="IPT"/>
</dbReference>
<name>A0A8A0RQH4_9FIRM</name>
<dbReference type="InterPro" id="IPR027417">
    <property type="entry name" value="P-loop_NTPase"/>
</dbReference>
<evidence type="ECO:0000256" key="10">
    <source>
        <dbReference type="HAMAP-Rule" id="MF_00185"/>
    </source>
</evidence>
<evidence type="ECO:0000256" key="2">
    <source>
        <dbReference type="ARBA" id="ARBA00003213"/>
    </source>
</evidence>
<dbReference type="HAMAP" id="MF_00185">
    <property type="entry name" value="IPP_trans"/>
    <property type="match status" value="1"/>
</dbReference>
<comment type="cofactor">
    <cofactor evidence="1 10">
        <name>Mg(2+)</name>
        <dbReference type="ChEBI" id="CHEBI:18420"/>
    </cofactor>
</comment>
<evidence type="ECO:0000256" key="1">
    <source>
        <dbReference type="ARBA" id="ARBA00001946"/>
    </source>
</evidence>
<comment type="catalytic activity">
    <reaction evidence="9 10 11">
        <text>adenosine(37) in tRNA + dimethylallyl diphosphate = N(6)-dimethylallyladenosine(37) in tRNA + diphosphate</text>
        <dbReference type="Rhea" id="RHEA:26482"/>
        <dbReference type="Rhea" id="RHEA-COMP:10162"/>
        <dbReference type="Rhea" id="RHEA-COMP:10375"/>
        <dbReference type="ChEBI" id="CHEBI:33019"/>
        <dbReference type="ChEBI" id="CHEBI:57623"/>
        <dbReference type="ChEBI" id="CHEBI:74411"/>
        <dbReference type="ChEBI" id="CHEBI:74415"/>
        <dbReference type="EC" id="2.5.1.75"/>
    </reaction>
</comment>
<dbReference type="FunFam" id="1.10.20.140:FF:000001">
    <property type="entry name" value="tRNA dimethylallyltransferase"/>
    <property type="match status" value="1"/>
</dbReference>
<evidence type="ECO:0000256" key="9">
    <source>
        <dbReference type="ARBA" id="ARBA00049563"/>
    </source>
</evidence>
<dbReference type="Gene3D" id="1.10.20.140">
    <property type="match status" value="1"/>
</dbReference>
<keyword evidence="5 10" id="KW-0819">tRNA processing</keyword>
<evidence type="ECO:0000313" key="14">
    <source>
        <dbReference type="EMBL" id="QSQ10152.1"/>
    </source>
</evidence>
<dbReference type="Gene3D" id="3.40.50.300">
    <property type="entry name" value="P-loop containing nucleotide triphosphate hydrolases"/>
    <property type="match status" value="1"/>
</dbReference>
<organism evidence="14 15">
    <name type="scientific">Koleobacter methoxysyntrophicus</name>
    <dbReference type="NCBI Taxonomy" id="2751313"/>
    <lineage>
        <taxon>Bacteria</taxon>
        <taxon>Bacillati</taxon>
        <taxon>Bacillota</taxon>
        <taxon>Clostridia</taxon>
        <taxon>Koleobacterales</taxon>
        <taxon>Koleobacteraceae</taxon>
        <taxon>Koleobacter</taxon>
    </lineage>
</organism>
<evidence type="ECO:0000256" key="3">
    <source>
        <dbReference type="ARBA" id="ARBA00005842"/>
    </source>
</evidence>
<reference evidence="14" key="1">
    <citation type="submission" date="2020-07" db="EMBL/GenBank/DDBJ databases">
        <title>Koleobacter methoxysyntrophicus gen. nov., sp. nov., a novel anaerobic bacterium isolated from deep subsurface oil field and proposal of Koleobacterales ord. nov. in the phylum Firmicutes.</title>
        <authorList>
            <person name="Sakamoto S."/>
            <person name="Tamaki H."/>
        </authorList>
    </citation>
    <scope>NUCLEOTIDE SEQUENCE</scope>
    <source>
        <strain evidence="14">NRmbB1</strain>
    </source>
</reference>
<comment type="subunit">
    <text evidence="10">Monomer.</text>
</comment>
<feature type="region of interest" description="Interaction with substrate tRNA" evidence="10">
    <location>
        <begin position="37"/>
        <end position="40"/>
    </location>
</feature>
<dbReference type="Proteomes" id="UP000662904">
    <property type="component" value="Chromosome"/>
</dbReference>
<dbReference type="KEGG" id="kme:H0A61_02551"/>
<dbReference type="RefSeq" id="WP_206707468.1">
    <property type="nucleotide sequence ID" value="NZ_CP059066.1"/>
</dbReference>
<evidence type="ECO:0000256" key="13">
    <source>
        <dbReference type="RuleBase" id="RU003785"/>
    </source>
</evidence>
<evidence type="ECO:0000256" key="11">
    <source>
        <dbReference type="RuleBase" id="RU003783"/>
    </source>
</evidence>
<comment type="function">
    <text evidence="2 10 12">Catalyzes the transfer of a dimethylallyl group onto the adenine at position 37 in tRNAs that read codons beginning with uridine, leading to the formation of N6-(dimethylallyl)adenosine (i(6)A).</text>
</comment>
<dbReference type="AlphaFoldDB" id="A0A8A0RQH4"/>
<evidence type="ECO:0000256" key="6">
    <source>
        <dbReference type="ARBA" id="ARBA00022741"/>
    </source>
</evidence>
<keyword evidence="6 10" id="KW-0547">Nucleotide-binding</keyword>
<evidence type="ECO:0000256" key="12">
    <source>
        <dbReference type="RuleBase" id="RU003784"/>
    </source>
</evidence>
<dbReference type="PANTHER" id="PTHR11088:SF60">
    <property type="entry name" value="TRNA DIMETHYLALLYLTRANSFERASE"/>
    <property type="match status" value="1"/>
</dbReference>
<keyword evidence="15" id="KW-1185">Reference proteome</keyword>
<feature type="binding site" evidence="10">
    <location>
        <begin position="12"/>
        <end position="19"/>
    </location>
    <ligand>
        <name>ATP</name>
        <dbReference type="ChEBI" id="CHEBI:30616"/>
    </ligand>
</feature>
<gene>
    <name evidence="10 14" type="primary">miaA</name>
    <name evidence="14" type="ORF">H0A61_02551</name>
</gene>
<feature type="binding site" evidence="10">
    <location>
        <begin position="14"/>
        <end position="19"/>
    </location>
    <ligand>
        <name>substrate</name>
    </ligand>
</feature>
<dbReference type="Pfam" id="PF01715">
    <property type="entry name" value="IPPT"/>
    <property type="match status" value="1"/>
</dbReference>
<feature type="site" description="Interaction with substrate tRNA" evidence="10">
    <location>
        <position position="126"/>
    </location>
</feature>
<evidence type="ECO:0000256" key="7">
    <source>
        <dbReference type="ARBA" id="ARBA00022840"/>
    </source>
</evidence>
<comment type="caution">
    <text evidence="10">Lacks conserved residue(s) required for the propagation of feature annotation.</text>
</comment>
<dbReference type="GO" id="GO:0052381">
    <property type="term" value="F:tRNA dimethylallyltransferase activity"/>
    <property type="evidence" value="ECO:0007669"/>
    <property type="project" value="UniProtKB-UniRule"/>
</dbReference>
<dbReference type="GO" id="GO:0005524">
    <property type="term" value="F:ATP binding"/>
    <property type="evidence" value="ECO:0007669"/>
    <property type="project" value="UniProtKB-UniRule"/>
</dbReference>
<evidence type="ECO:0000256" key="8">
    <source>
        <dbReference type="ARBA" id="ARBA00022842"/>
    </source>
</evidence>
<comment type="similarity">
    <text evidence="3 10 13">Belongs to the IPP transferase family.</text>
</comment>
<dbReference type="EC" id="2.5.1.75" evidence="10"/>
<keyword evidence="4 10" id="KW-0808">Transferase</keyword>
<dbReference type="InterPro" id="IPR039657">
    <property type="entry name" value="Dimethylallyltransferase"/>
</dbReference>
<keyword evidence="8 10" id="KW-0460">Magnesium</keyword>
<evidence type="ECO:0000256" key="4">
    <source>
        <dbReference type="ARBA" id="ARBA00022679"/>
    </source>
</evidence>
<feature type="site" description="Interaction with substrate tRNA" evidence="10">
    <location>
        <position position="103"/>
    </location>
</feature>